<proteinExistence type="predicted"/>
<name>A0A1E7L512_9ACTN</name>
<organism evidence="1 2">
    <name type="scientific">Streptomyces nanshensis</name>
    <dbReference type="NCBI Taxonomy" id="518642"/>
    <lineage>
        <taxon>Bacteria</taxon>
        <taxon>Bacillati</taxon>
        <taxon>Actinomycetota</taxon>
        <taxon>Actinomycetes</taxon>
        <taxon>Kitasatosporales</taxon>
        <taxon>Streptomycetaceae</taxon>
        <taxon>Streptomyces</taxon>
    </lineage>
</organism>
<protein>
    <recommendedName>
        <fullName evidence="3">HEPN domain-containing protein</fullName>
    </recommendedName>
</protein>
<dbReference type="RefSeq" id="WP_070017107.1">
    <property type="nucleotide sequence ID" value="NZ_LJGW01000233.1"/>
</dbReference>
<reference evidence="1 2" key="1">
    <citation type="journal article" date="2016" name="Front. Microbiol.">
        <title>Comparative Genomics Analysis of Streptomyces Species Reveals Their Adaptation to the Marine Environment and Their Diversity at the Genomic Level.</title>
        <authorList>
            <person name="Tian X."/>
            <person name="Zhang Z."/>
            <person name="Yang T."/>
            <person name="Chen M."/>
            <person name="Li J."/>
            <person name="Chen F."/>
            <person name="Yang J."/>
            <person name="Li W."/>
            <person name="Zhang B."/>
            <person name="Zhang Z."/>
            <person name="Wu J."/>
            <person name="Zhang C."/>
            <person name="Long L."/>
            <person name="Xiao J."/>
        </authorList>
    </citation>
    <scope>NUCLEOTIDE SEQUENCE [LARGE SCALE GENOMIC DNA]</scope>
    <source>
        <strain evidence="1 2">SCSIO 10429</strain>
    </source>
</reference>
<evidence type="ECO:0000313" key="1">
    <source>
        <dbReference type="EMBL" id="OEV11296.1"/>
    </source>
</evidence>
<evidence type="ECO:0000313" key="2">
    <source>
        <dbReference type="Proteomes" id="UP000176005"/>
    </source>
</evidence>
<dbReference type="EMBL" id="LJGW01000233">
    <property type="protein sequence ID" value="OEV11296.1"/>
    <property type="molecule type" value="Genomic_DNA"/>
</dbReference>
<sequence length="167" mass="18267">MSEREGPGTDLTWLLTHGAGMAWQYAMAVQTAITDTEAAYREGDYPTCLESCAVALRAIAYCHQVGTGYVGQPGHVEHHLHLALDDFPASRALRELPLPPGASREEAEKAMAVVREHDELLRAELPLTVPLIRTANGYFPTVRIAGALEELRADHGLGPVNWDQWGI</sequence>
<accession>A0A1E7L512</accession>
<comment type="caution">
    <text evidence="1">The sequence shown here is derived from an EMBL/GenBank/DDBJ whole genome shotgun (WGS) entry which is preliminary data.</text>
</comment>
<dbReference type="Proteomes" id="UP000176005">
    <property type="component" value="Unassembled WGS sequence"/>
</dbReference>
<keyword evidence="2" id="KW-1185">Reference proteome</keyword>
<dbReference type="AlphaFoldDB" id="A0A1E7L512"/>
<evidence type="ECO:0008006" key="3">
    <source>
        <dbReference type="Google" id="ProtNLM"/>
    </source>
</evidence>
<gene>
    <name evidence="1" type="ORF">AN218_13595</name>
</gene>